<dbReference type="InterPro" id="IPR001789">
    <property type="entry name" value="Sig_transdc_resp-reg_receiver"/>
</dbReference>
<dbReference type="GO" id="GO:0000160">
    <property type="term" value="P:phosphorelay signal transduction system"/>
    <property type="evidence" value="ECO:0007669"/>
    <property type="project" value="UniProtKB-KW"/>
</dbReference>
<evidence type="ECO:0000256" key="5">
    <source>
        <dbReference type="ARBA" id="ARBA00023015"/>
    </source>
</evidence>
<dbReference type="CDD" id="cd17536">
    <property type="entry name" value="REC_YesN-like"/>
    <property type="match status" value="1"/>
</dbReference>
<dbReference type="RefSeq" id="WP_113035368.1">
    <property type="nucleotide sequence ID" value="NZ_QMFB01000030.1"/>
</dbReference>
<dbReference type="Gene3D" id="1.10.10.60">
    <property type="entry name" value="Homeodomain-like"/>
    <property type="match status" value="2"/>
</dbReference>
<keyword evidence="2" id="KW-0963">Cytoplasm</keyword>
<feature type="domain" description="HTH araC/xylS-type" evidence="9">
    <location>
        <begin position="239"/>
        <end position="337"/>
    </location>
</feature>
<keyword evidence="4" id="KW-0902">Two-component regulatory system</keyword>
<evidence type="ECO:0000313" key="11">
    <source>
        <dbReference type="EMBL" id="RAV13304.1"/>
    </source>
</evidence>
<dbReference type="SMART" id="SM00342">
    <property type="entry name" value="HTH_ARAC"/>
    <property type="match status" value="1"/>
</dbReference>
<dbReference type="PROSITE" id="PS01124">
    <property type="entry name" value="HTH_ARAC_FAMILY_2"/>
    <property type="match status" value="1"/>
</dbReference>
<dbReference type="GO" id="GO:0043565">
    <property type="term" value="F:sequence-specific DNA binding"/>
    <property type="evidence" value="ECO:0007669"/>
    <property type="project" value="InterPro"/>
</dbReference>
<keyword evidence="3 8" id="KW-0597">Phosphoprotein</keyword>
<dbReference type="PRINTS" id="PR00032">
    <property type="entry name" value="HTHARAC"/>
</dbReference>
<proteinExistence type="predicted"/>
<dbReference type="InterPro" id="IPR020449">
    <property type="entry name" value="Tscrpt_reg_AraC-type_HTH"/>
</dbReference>
<gene>
    <name evidence="11" type="ORF">DQG23_33390</name>
</gene>
<dbReference type="SUPFAM" id="SSF52172">
    <property type="entry name" value="CheY-like"/>
    <property type="match status" value="1"/>
</dbReference>
<dbReference type="InterPro" id="IPR011006">
    <property type="entry name" value="CheY-like_superfamily"/>
</dbReference>
<dbReference type="GO" id="GO:0003700">
    <property type="term" value="F:DNA-binding transcription factor activity"/>
    <property type="evidence" value="ECO:0007669"/>
    <property type="project" value="InterPro"/>
</dbReference>
<dbReference type="InterPro" id="IPR018062">
    <property type="entry name" value="HTH_AraC-typ_CS"/>
</dbReference>
<dbReference type="AlphaFoldDB" id="A0A329M073"/>
<feature type="modified residue" description="4-aspartylphosphate" evidence="8">
    <location>
        <position position="55"/>
    </location>
</feature>
<evidence type="ECO:0000256" key="3">
    <source>
        <dbReference type="ARBA" id="ARBA00022553"/>
    </source>
</evidence>
<reference evidence="11 12" key="1">
    <citation type="journal article" date="2009" name="Int. J. Syst. Evol. Microbiol.">
        <title>Paenibacillus contaminans sp. nov., isolated from a contaminated laboratory plate.</title>
        <authorList>
            <person name="Chou J.H."/>
            <person name="Lee J.H."/>
            <person name="Lin M.C."/>
            <person name="Chang P.S."/>
            <person name="Arun A.B."/>
            <person name="Young C.C."/>
            <person name="Chen W.M."/>
        </authorList>
    </citation>
    <scope>NUCLEOTIDE SEQUENCE [LARGE SCALE GENOMIC DNA]</scope>
    <source>
        <strain evidence="11 12">CKOBP-6</strain>
    </source>
</reference>
<dbReference type="Gene3D" id="3.40.50.2300">
    <property type="match status" value="1"/>
</dbReference>
<accession>A0A329M073</accession>
<dbReference type="InterPro" id="IPR018060">
    <property type="entry name" value="HTH_AraC"/>
</dbReference>
<comment type="caution">
    <text evidence="11">The sequence shown here is derived from an EMBL/GenBank/DDBJ whole genome shotgun (WGS) entry which is preliminary data.</text>
</comment>
<evidence type="ECO:0000256" key="4">
    <source>
        <dbReference type="ARBA" id="ARBA00023012"/>
    </source>
</evidence>
<dbReference type="Proteomes" id="UP000250369">
    <property type="component" value="Unassembled WGS sequence"/>
</dbReference>
<dbReference type="PANTHER" id="PTHR42713">
    <property type="entry name" value="HISTIDINE KINASE-RELATED"/>
    <property type="match status" value="1"/>
</dbReference>
<keyword evidence="5" id="KW-0805">Transcription regulation</keyword>
<evidence type="ECO:0000256" key="8">
    <source>
        <dbReference type="PROSITE-ProRule" id="PRU00169"/>
    </source>
</evidence>
<dbReference type="InterPro" id="IPR009057">
    <property type="entry name" value="Homeodomain-like_sf"/>
</dbReference>
<dbReference type="PROSITE" id="PS50110">
    <property type="entry name" value="RESPONSE_REGULATORY"/>
    <property type="match status" value="1"/>
</dbReference>
<organism evidence="11 12">
    <name type="scientific">Paenibacillus contaminans</name>
    <dbReference type="NCBI Taxonomy" id="450362"/>
    <lineage>
        <taxon>Bacteria</taxon>
        <taxon>Bacillati</taxon>
        <taxon>Bacillota</taxon>
        <taxon>Bacilli</taxon>
        <taxon>Bacillales</taxon>
        <taxon>Paenibacillaceae</taxon>
        <taxon>Paenibacillus</taxon>
    </lineage>
</organism>
<comment type="subcellular location">
    <subcellularLocation>
        <location evidence="1">Cytoplasm</location>
    </subcellularLocation>
</comment>
<dbReference type="EMBL" id="QMFB01000030">
    <property type="protein sequence ID" value="RAV13304.1"/>
    <property type="molecule type" value="Genomic_DNA"/>
</dbReference>
<evidence type="ECO:0000256" key="7">
    <source>
        <dbReference type="ARBA" id="ARBA00023163"/>
    </source>
</evidence>
<keyword evidence="7" id="KW-0804">Transcription</keyword>
<evidence type="ECO:0000256" key="1">
    <source>
        <dbReference type="ARBA" id="ARBA00004496"/>
    </source>
</evidence>
<evidence type="ECO:0000256" key="2">
    <source>
        <dbReference type="ARBA" id="ARBA00022490"/>
    </source>
</evidence>
<dbReference type="SMART" id="SM00448">
    <property type="entry name" value="REC"/>
    <property type="match status" value="1"/>
</dbReference>
<dbReference type="InterPro" id="IPR051552">
    <property type="entry name" value="HptR"/>
</dbReference>
<dbReference type="PROSITE" id="PS00041">
    <property type="entry name" value="HTH_ARAC_FAMILY_1"/>
    <property type="match status" value="1"/>
</dbReference>
<evidence type="ECO:0000256" key="6">
    <source>
        <dbReference type="ARBA" id="ARBA00023125"/>
    </source>
</evidence>
<dbReference type="GO" id="GO:0005737">
    <property type="term" value="C:cytoplasm"/>
    <property type="evidence" value="ECO:0007669"/>
    <property type="project" value="UniProtKB-SubCell"/>
</dbReference>
<protein>
    <submittedName>
        <fullName evidence="11">DNA-binding response regulator</fullName>
    </submittedName>
</protein>
<dbReference type="Pfam" id="PF12833">
    <property type="entry name" value="HTH_18"/>
    <property type="match status" value="1"/>
</dbReference>
<dbReference type="SUPFAM" id="SSF46689">
    <property type="entry name" value="Homeodomain-like"/>
    <property type="match status" value="2"/>
</dbReference>
<evidence type="ECO:0000259" key="10">
    <source>
        <dbReference type="PROSITE" id="PS50110"/>
    </source>
</evidence>
<dbReference type="PANTHER" id="PTHR42713:SF3">
    <property type="entry name" value="TRANSCRIPTIONAL REGULATORY PROTEIN HPTR"/>
    <property type="match status" value="1"/>
</dbReference>
<dbReference type="Pfam" id="PF00072">
    <property type="entry name" value="Response_reg"/>
    <property type="match status" value="1"/>
</dbReference>
<feature type="domain" description="Response regulatory" evidence="10">
    <location>
        <begin position="3"/>
        <end position="120"/>
    </location>
</feature>
<dbReference type="OrthoDB" id="159632at2"/>
<name>A0A329M073_9BACL</name>
<keyword evidence="6 11" id="KW-0238">DNA-binding</keyword>
<evidence type="ECO:0000313" key="12">
    <source>
        <dbReference type="Proteomes" id="UP000250369"/>
    </source>
</evidence>
<keyword evidence="12" id="KW-1185">Reference proteome</keyword>
<sequence>MYQVIVAEDEGWIRKAIVEMIERNHYGFKVVGEAADGEEAWALINELWPTVLITDIMMPNRDGLWVIRQIAEHKLPVVPIIISGYDQFDYAKQAIRYNVSEYLLKPVDAEELESALKRSLDRLANIKELNGCYLRIQSFVDEMPNRDPKQLLTEQGLLVKSILRMKDVHPGVRIGMLRILDAKLGAMLDLADGETAGGLPCESEPIREDDVRLYFHRVVEMWIQGRKKQGDYRLKHSIKQACDYVKQNYMHDVTLKIVAERSELSLSYFSTVFKQVAGESFINYLNQTRIEQAKLLLLESDMKIYEVAELVGFASLHYFNRVFKSVAGMAPNEYRRSIGL</sequence>
<evidence type="ECO:0000259" key="9">
    <source>
        <dbReference type="PROSITE" id="PS01124"/>
    </source>
</evidence>